<reference evidence="1" key="1">
    <citation type="submission" date="2021-03" db="EMBL/GenBank/DDBJ databases">
        <title>Proteiniclasticum marinus sp. nov., isolated from tidal flat sediment.</title>
        <authorList>
            <person name="Namirimu T."/>
            <person name="Yang J.-A."/>
            <person name="Yang S.-H."/>
            <person name="Kim Y.-J."/>
            <person name="Kwon K.K."/>
        </authorList>
    </citation>
    <scope>NUCLEOTIDE SEQUENCE</scope>
    <source>
        <strain evidence="1">SCR006</strain>
    </source>
</reference>
<sequence length="169" mass="19387">MHKRWILMTMLLTSVLFLSGCHLLTINHRISESTGIPIPDSIRIDYEDTHGGFHGDGETLAIVKFDGDTAQSVRAEILEQADWKRLPLTESLGVMMYGGVKNVITYAYEYAELLQMPHIENGYWYFEDRQIESGLSREGQDLFPRASQNFTIAIYDLNTDILYYLEVDT</sequence>
<dbReference type="PROSITE" id="PS51257">
    <property type="entry name" value="PROKAR_LIPOPROTEIN"/>
    <property type="match status" value="1"/>
</dbReference>
<proteinExistence type="predicted"/>
<accession>A0A939H6Q9</accession>
<dbReference type="EMBL" id="JAFNJU010000001">
    <property type="protein sequence ID" value="MBO1263494.1"/>
    <property type="molecule type" value="Genomic_DNA"/>
</dbReference>
<evidence type="ECO:0000313" key="1">
    <source>
        <dbReference type="EMBL" id="MBO1263494.1"/>
    </source>
</evidence>
<name>A0A939H6Q9_9CLOT</name>
<organism evidence="1 2">
    <name type="scientific">Proteiniclasticum aestuarii</name>
    <dbReference type="NCBI Taxonomy" id="2817862"/>
    <lineage>
        <taxon>Bacteria</taxon>
        <taxon>Bacillati</taxon>
        <taxon>Bacillota</taxon>
        <taxon>Clostridia</taxon>
        <taxon>Eubacteriales</taxon>
        <taxon>Clostridiaceae</taxon>
        <taxon>Proteiniclasticum</taxon>
    </lineage>
</organism>
<comment type="caution">
    <text evidence="1">The sequence shown here is derived from an EMBL/GenBank/DDBJ whole genome shotgun (WGS) entry which is preliminary data.</text>
</comment>
<dbReference type="AlphaFoldDB" id="A0A939H6Q9"/>
<evidence type="ECO:0000313" key="2">
    <source>
        <dbReference type="Proteomes" id="UP000664218"/>
    </source>
</evidence>
<dbReference type="RefSeq" id="WP_207598015.1">
    <property type="nucleotide sequence ID" value="NZ_JAFNJU010000001.1"/>
</dbReference>
<gene>
    <name evidence="1" type="ORF">J3A84_00375</name>
</gene>
<dbReference type="Proteomes" id="UP000664218">
    <property type="component" value="Unassembled WGS sequence"/>
</dbReference>
<protein>
    <submittedName>
        <fullName evidence="1">Uncharacterized protein</fullName>
    </submittedName>
</protein>
<keyword evidence="2" id="KW-1185">Reference proteome</keyword>